<dbReference type="AlphaFoldDB" id="A0A9X2BX18"/>
<feature type="domain" description="Ketopantoate reductase N-terminal" evidence="10">
    <location>
        <begin position="15"/>
        <end position="160"/>
    </location>
</feature>
<keyword evidence="7 12" id="KW-0560">Oxidoreductase</keyword>
<comment type="pathway">
    <text evidence="1">Cofactor biosynthesis; (R)-pantothenate biosynthesis; (R)-pantoate from 3-methyl-2-oxobutanoate: step 2/2.</text>
</comment>
<evidence type="ECO:0000256" key="2">
    <source>
        <dbReference type="ARBA" id="ARBA00007870"/>
    </source>
</evidence>
<keyword evidence="13" id="KW-1185">Reference proteome</keyword>
<dbReference type="InterPro" id="IPR013328">
    <property type="entry name" value="6PGD_dom2"/>
</dbReference>
<dbReference type="EC" id="1.1.1.169" evidence="3"/>
<evidence type="ECO:0000313" key="13">
    <source>
        <dbReference type="Proteomes" id="UP001139353"/>
    </source>
</evidence>
<sequence length="354" mass="37509">MADLILTDVSPIGPVLIMGAGSIGCYLGGRLALAGHDVHFVGRPRVLDQLRTNGLTITEPDGKTATVPADMLSLHEDVPSGLGISLVLMCVKSSATPKAATSLARALPIGTLVMCMQNGLHNAEVARSVAARLRFLSAMVPYNVAEIGPGNFLRGSGGNLALEEDEVTNAWLPTLAAAGLPASTHKDIRAVQWGKLLLNLNNPVNALSGLPLRDELLDPDLRATTAALIEEGLSVLAAARQRTAKVTPVPTSWLPRLMRLPTPVFKILAAKMLKIDPRARSSMADDLALGRRTEIGELCGEVVKLAKSVGKRAPRNEKMLGMIRYVELTALAVGSPERGPTDAAELRKNIETAI</sequence>
<evidence type="ECO:0000256" key="7">
    <source>
        <dbReference type="ARBA" id="ARBA00023002"/>
    </source>
</evidence>
<dbReference type="NCBIfam" id="TIGR00745">
    <property type="entry name" value="apbA_panE"/>
    <property type="match status" value="1"/>
</dbReference>
<dbReference type="InterPro" id="IPR036291">
    <property type="entry name" value="NAD(P)-bd_dom_sf"/>
</dbReference>
<proteinExistence type="inferred from homology"/>
<comment type="caution">
    <text evidence="12">The sequence shown here is derived from an EMBL/GenBank/DDBJ whole genome shotgun (WGS) entry which is preliminary data.</text>
</comment>
<accession>A0A9X2BX18</accession>
<dbReference type="InterPro" id="IPR008927">
    <property type="entry name" value="6-PGluconate_DH-like_C_sf"/>
</dbReference>
<evidence type="ECO:0000256" key="4">
    <source>
        <dbReference type="ARBA" id="ARBA00019465"/>
    </source>
</evidence>
<evidence type="ECO:0000256" key="8">
    <source>
        <dbReference type="ARBA" id="ARBA00032024"/>
    </source>
</evidence>
<evidence type="ECO:0000256" key="9">
    <source>
        <dbReference type="ARBA" id="ARBA00048793"/>
    </source>
</evidence>
<dbReference type="SUPFAM" id="SSF48179">
    <property type="entry name" value="6-phosphogluconate dehydrogenase C-terminal domain-like"/>
    <property type="match status" value="1"/>
</dbReference>
<dbReference type="Proteomes" id="UP001139353">
    <property type="component" value="Unassembled WGS sequence"/>
</dbReference>
<dbReference type="GO" id="GO:0008677">
    <property type="term" value="F:2-dehydropantoate 2-reductase activity"/>
    <property type="evidence" value="ECO:0007669"/>
    <property type="project" value="UniProtKB-EC"/>
</dbReference>
<dbReference type="Gene3D" id="3.40.50.720">
    <property type="entry name" value="NAD(P)-binding Rossmann-like Domain"/>
    <property type="match status" value="1"/>
</dbReference>
<evidence type="ECO:0000256" key="1">
    <source>
        <dbReference type="ARBA" id="ARBA00004994"/>
    </source>
</evidence>
<gene>
    <name evidence="12" type="ORF">LPC04_00195</name>
</gene>
<evidence type="ECO:0000256" key="6">
    <source>
        <dbReference type="ARBA" id="ARBA00022857"/>
    </source>
</evidence>
<dbReference type="Pfam" id="PF02558">
    <property type="entry name" value="ApbA"/>
    <property type="match status" value="1"/>
</dbReference>
<evidence type="ECO:0000313" key="12">
    <source>
        <dbReference type="EMBL" id="MCK9684123.1"/>
    </source>
</evidence>
<dbReference type="NCBIfam" id="NF006083">
    <property type="entry name" value="PRK08229.1"/>
    <property type="match status" value="1"/>
</dbReference>
<comment type="similarity">
    <text evidence="2">Belongs to the ketopantoate reductase family.</text>
</comment>
<feature type="domain" description="Ketopantoate reductase C-terminal" evidence="11">
    <location>
        <begin position="187"/>
        <end position="325"/>
    </location>
</feature>
<evidence type="ECO:0000259" key="11">
    <source>
        <dbReference type="Pfam" id="PF08546"/>
    </source>
</evidence>
<keyword evidence="6" id="KW-0521">NADP</keyword>
<evidence type="ECO:0000259" key="10">
    <source>
        <dbReference type="Pfam" id="PF02558"/>
    </source>
</evidence>
<dbReference type="GO" id="GO:0005737">
    <property type="term" value="C:cytoplasm"/>
    <property type="evidence" value="ECO:0007669"/>
    <property type="project" value="TreeGrafter"/>
</dbReference>
<evidence type="ECO:0000256" key="5">
    <source>
        <dbReference type="ARBA" id="ARBA00022655"/>
    </source>
</evidence>
<protein>
    <recommendedName>
        <fullName evidence="4">2-dehydropantoate 2-reductase</fullName>
        <ecNumber evidence="3">1.1.1.169</ecNumber>
    </recommendedName>
    <alternativeName>
        <fullName evidence="8">Ketopantoate reductase</fullName>
    </alternativeName>
</protein>
<comment type="catalytic activity">
    <reaction evidence="9">
        <text>(R)-pantoate + NADP(+) = 2-dehydropantoate + NADPH + H(+)</text>
        <dbReference type="Rhea" id="RHEA:16233"/>
        <dbReference type="ChEBI" id="CHEBI:11561"/>
        <dbReference type="ChEBI" id="CHEBI:15378"/>
        <dbReference type="ChEBI" id="CHEBI:15980"/>
        <dbReference type="ChEBI" id="CHEBI:57783"/>
        <dbReference type="ChEBI" id="CHEBI:58349"/>
        <dbReference type="EC" id="1.1.1.169"/>
    </reaction>
</comment>
<dbReference type="InterPro" id="IPR013332">
    <property type="entry name" value="KPR_N"/>
</dbReference>
<dbReference type="InterPro" id="IPR003710">
    <property type="entry name" value="ApbA"/>
</dbReference>
<dbReference type="GO" id="GO:0050661">
    <property type="term" value="F:NADP binding"/>
    <property type="evidence" value="ECO:0007669"/>
    <property type="project" value="TreeGrafter"/>
</dbReference>
<name>A0A9X2BX18_9BURK</name>
<keyword evidence="5" id="KW-0566">Pantothenate biosynthesis</keyword>
<reference evidence="12" key="1">
    <citation type="submission" date="2021-11" db="EMBL/GenBank/DDBJ databases">
        <title>BS-T2-15 a new species belonging to the Comamonadaceae family isolated from the soil of a French oak forest.</title>
        <authorList>
            <person name="Mieszkin S."/>
            <person name="Alain K."/>
        </authorList>
    </citation>
    <scope>NUCLEOTIDE SEQUENCE</scope>
    <source>
        <strain evidence="12">BS-T2-15</strain>
    </source>
</reference>
<dbReference type="EMBL" id="JAJLJH010000001">
    <property type="protein sequence ID" value="MCK9684123.1"/>
    <property type="molecule type" value="Genomic_DNA"/>
</dbReference>
<dbReference type="PANTHER" id="PTHR43765:SF2">
    <property type="entry name" value="2-DEHYDROPANTOATE 2-REDUCTASE"/>
    <property type="match status" value="1"/>
</dbReference>
<dbReference type="SUPFAM" id="SSF51735">
    <property type="entry name" value="NAD(P)-binding Rossmann-fold domains"/>
    <property type="match status" value="1"/>
</dbReference>
<dbReference type="Pfam" id="PF08546">
    <property type="entry name" value="ApbA_C"/>
    <property type="match status" value="1"/>
</dbReference>
<organism evidence="12 13">
    <name type="scientific">Scleromatobacter humisilvae</name>
    <dbReference type="NCBI Taxonomy" id="2897159"/>
    <lineage>
        <taxon>Bacteria</taxon>
        <taxon>Pseudomonadati</taxon>
        <taxon>Pseudomonadota</taxon>
        <taxon>Betaproteobacteria</taxon>
        <taxon>Burkholderiales</taxon>
        <taxon>Sphaerotilaceae</taxon>
        <taxon>Scleromatobacter</taxon>
    </lineage>
</organism>
<dbReference type="InterPro" id="IPR013752">
    <property type="entry name" value="KPA_reductase"/>
</dbReference>
<dbReference type="Gene3D" id="1.10.1040.10">
    <property type="entry name" value="N-(1-d-carboxylethyl)-l-norvaline Dehydrogenase, domain 2"/>
    <property type="match status" value="1"/>
</dbReference>
<evidence type="ECO:0000256" key="3">
    <source>
        <dbReference type="ARBA" id="ARBA00013014"/>
    </source>
</evidence>
<dbReference type="GO" id="GO:0015940">
    <property type="term" value="P:pantothenate biosynthetic process"/>
    <property type="evidence" value="ECO:0007669"/>
    <property type="project" value="UniProtKB-KW"/>
</dbReference>
<dbReference type="PANTHER" id="PTHR43765">
    <property type="entry name" value="2-DEHYDROPANTOATE 2-REDUCTASE-RELATED"/>
    <property type="match status" value="1"/>
</dbReference>
<dbReference type="InterPro" id="IPR050838">
    <property type="entry name" value="Ketopantoate_reductase"/>
</dbReference>
<dbReference type="RefSeq" id="WP_275680156.1">
    <property type="nucleotide sequence ID" value="NZ_JAJLJH010000001.1"/>
</dbReference>